<protein>
    <submittedName>
        <fullName evidence="1">Uncharacterized protein</fullName>
    </submittedName>
</protein>
<proteinExistence type="predicted"/>
<accession>A0A0K2U7Q4</accession>
<organism evidence="1">
    <name type="scientific">Lepeophtheirus salmonis</name>
    <name type="common">Salmon louse</name>
    <name type="synonym">Caligus salmonis</name>
    <dbReference type="NCBI Taxonomy" id="72036"/>
    <lineage>
        <taxon>Eukaryota</taxon>
        <taxon>Metazoa</taxon>
        <taxon>Ecdysozoa</taxon>
        <taxon>Arthropoda</taxon>
        <taxon>Crustacea</taxon>
        <taxon>Multicrustacea</taxon>
        <taxon>Hexanauplia</taxon>
        <taxon>Copepoda</taxon>
        <taxon>Siphonostomatoida</taxon>
        <taxon>Caligidae</taxon>
        <taxon>Lepeophtheirus</taxon>
    </lineage>
</organism>
<sequence length="30" mass="3493">MNFAIYILICKRRLLYIFNSVEALSITADT</sequence>
<evidence type="ECO:0000313" key="1">
    <source>
        <dbReference type="EMBL" id="CDW34080.1"/>
    </source>
</evidence>
<dbReference type="EMBL" id="HACA01016719">
    <property type="protein sequence ID" value="CDW34080.1"/>
    <property type="molecule type" value="Transcribed_RNA"/>
</dbReference>
<reference evidence="1" key="1">
    <citation type="submission" date="2014-05" db="EMBL/GenBank/DDBJ databases">
        <authorList>
            <person name="Chronopoulou M."/>
        </authorList>
    </citation>
    <scope>NUCLEOTIDE SEQUENCE</scope>
    <source>
        <tissue evidence="1">Whole organism</tissue>
    </source>
</reference>
<dbReference type="AlphaFoldDB" id="A0A0K2U7Q4"/>
<name>A0A0K2U7Q4_LEPSM</name>